<evidence type="ECO:0000256" key="5">
    <source>
        <dbReference type="ARBA" id="ARBA00023136"/>
    </source>
</evidence>
<keyword evidence="9" id="KW-1185">Reference proteome</keyword>
<proteinExistence type="inferred from homology"/>
<evidence type="ECO:0000313" key="8">
    <source>
        <dbReference type="EMBL" id="VDL71138.1"/>
    </source>
</evidence>
<feature type="transmembrane region" description="Helical" evidence="7">
    <location>
        <begin position="12"/>
        <end position="34"/>
    </location>
</feature>
<dbReference type="InterPro" id="IPR002159">
    <property type="entry name" value="CD36_fam"/>
</dbReference>
<keyword evidence="6" id="KW-0325">Glycoprotein</keyword>
<keyword evidence="4 7" id="KW-1133">Transmembrane helix</keyword>
<dbReference type="EMBL" id="UYSL01019900">
    <property type="protein sequence ID" value="VDL71138.1"/>
    <property type="molecule type" value="Genomic_DNA"/>
</dbReference>
<reference evidence="10" key="1">
    <citation type="submission" date="2017-02" db="UniProtKB">
        <authorList>
            <consortium name="WormBaseParasite"/>
        </authorList>
    </citation>
    <scope>IDENTIFICATION</scope>
</reference>
<dbReference type="WBParaSite" id="NBR_0000754801-mRNA-1">
    <property type="protein sequence ID" value="NBR_0000754801-mRNA-1"/>
    <property type="gene ID" value="NBR_0000754801"/>
</dbReference>
<accession>A0A0N4XX64</accession>
<gene>
    <name evidence="8" type="ORF">NBR_LOCUS7549</name>
</gene>
<evidence type="ECO:0000256" key="4">
    <source>
        <dbReference type="ARBA" id="ARBA00022989"/>
    </source>
</evidence>
<organism evidence="10">
    <name type="scientific">Nippostrongylus brasiliensis</name>
    <name type="common">Rat hookworm</name>
    <dbReference type="NCBI Taxonomy" id="27835"/>
    <lineage>
        <taxon>Eukaryota</taxon>
        <taxon>Metazoa</taxon>
        <taxon>Ecdysozoa</taxon>
        <taxon>Nematoda</taxon>
        <taxon>Chromadorea</taxon>
        <taxon>Rhabditida</taxon>
        <taxon>Rhabditina</taxon>
        <taxon>Rhabditomorpha</taxon>
        <taxon>Strongyloidea</taxon>
        <taxon>Heligmosomidae</taxon>
        <taxon>Nippostrongylus</taxon>
    </lineage>
</organism>
<dbReference type="Pfam" id="PF01130">
    <property type="entry name" value="CD36"/>
    <property type="match status" value="1"/>
</dbReference>
<reference evidence="8 9" key="2">
    <citation type="submission" date="2018-11" db="EMBL/GenBank/DDBJ databases">
        <authorList>
            <consortium name="Pathogen Informatics"/>
        </authorList>
    </citation>
    <scope>NUCLEOTIDE SEQUENCE [LARGE SCALE GENOMIC DNA]</scope>
</reference>
<name>A0A0N4XX64_NIPBR</name>
<keyword evidence="3 7" id="KW-0812">Transmembrane</keyword>
<dbReference type="GO" id="GO:0005737">
    <property type="term" value="C:cytoplasm"/>
    <property type="evidence" value="ECO:0007669"/>
    <property type="project" value="TreeGrafter"/>
</dbReference>
<evidence type="ECO:0000313" key="9">
    <source>
        <dbReference type="Proteomes" id="UP000271162"/>
    </source>
</evidence>
<evidence type="ECO:0000256" key="3">
    <source>
        <dbReference type="ARBA" id="ARBA00022692"/>
    </source>
</evidence>
<dbReference type="GO" id="GO:0016020">
    <property type="term" value="C:membrane"/>
    <property type="evidence" value="ECO:0007669"/>
    <property type="project" value="UniProtKB-SubCell"/>
</dbReference>
<dbReference type="Proteomes" id="UP000271162">
    <property type="component" value="Unassembled WGS sequence"/>
</dbReference>
<evidence type="ECO:0000256" key="1">
    <source>
        <dbReference type="ARBA" id="ARBA00004370"/>
    </source>
</evidence>
<dbReference type="GO" id="GO:0005044">
    <property type="term" value="F:scavenger receptor activity"/>
    <property type="evidence" value="ECO:0007669"/>
    <property type="project" value="TreeGrafter"/>
</dbReference>
<dbReference type="PANTHER" id="PTHR11923:SF105">
    <property type="entry name" value="PROTEIN CBR-SCAV-1"/>
    <property type="match status" value="1"/>
</dbReference>
<comment type="subcellular location">
    <subcellularLocation>
        <location evidence="1">Membrane</location>
    </subcellularLocation>
</comment>
<comment type="similarity">
    <text evidence="2">Belongs to the CD36 family.</text>
</comment>
<evidence type="ECO:0000256" key="2">
    <source>
        <dbReference type="ARBA" id="ARBA00010532"/>
    </source>
</evidence>
<evidence type="ECO:0000256" key="7">
    <source>
        <dbReference type="SAM" id="Phobius"/>
    </source>
</evidence>
<evidence type="ECO:0000256" key="6">
    <source>
        <dbReference type="ARBA" id="ARBA00023180"/>
    </source>
</evidence>
<protein>
    <submittedName>
        <fullName evidence="10">Lysosome membrane protein 2 (inferred by orthology to a human protein)</fullName>
    </submittedName>
</protein>
<evidence type="ECO:0000313" key="10">
    <source>
        <dbReference type="WBParaSite" id="NBR_0000754801-mRNA-1"/>
    </source>
</evidence>
<dbReference type="STRING" id="27835.A0A0N4XX64"/>
<sequence length="103" mass="11538">MQKRQWICSGVSAGLFLVGAALLIAGIVVMVNVFPNIVNKTIKTSKVLGLNDDGSLNDFTRTWAVPTYISTMQYWVFDYKNPIGILNRALYPDMDEKGPYAYE</sequence>
<dbReference type="PANTHER" id="PTHR11923">
    <property type="entry name" value="SCAVENGER RECEPTOR CLASS B TYPE-1 SR-B1"/>
    <property type="match status" value="1"/>
</dbReference>
<dbReference type="AlphaFoldDB" id="A0A0N4XX64"/>
<keyword evidence="5 7" id="KW-0472">Membrane</keyword>